<dbReference type="Proteomes" id="UP000233837">
    <property type="component" value="Unassembled WGS sequence"/>
</dbReference>
<sequence length="117" mass="13221">MCLATPARHCGSVLTGLCSVLLTWHILVSLRMVNYVRRPHRIISHKGKLFCADVERRSETNKNTPHHPRSVPWLGTVLSNADATHSGWSLNDELRSISAQNNFSQPRGSQAWMDYID</sequence>
<keyword evidence="1" id="KW-1133">Transmembrane helix</keyword>
<proteinExistence type="predicted"/>
<evidence type="ECO:0000313" key="3">
    <source>
        <dbReference type="Proteomes" id="UP000233837"/>
    </source>
</evidence>
<gene>
    <name evidence="2" type="ORF">MA16_Dca028203</name>
</gene>
<protein>
    <submittedName>
        <fullName evidence="2">Uncharacterized protein</fullName>
    </submittedName>
</protein>
<reference evidence="2 3" key="1">
    <citation type="journal article" date="2016" name="Sci. Rep.">
        <title>The Dendrobium catenatum Lindl. genome sequence provides insights into polysaccharide synthase, floral development and adaptive evolution.</title>
        <authorList>
            <person name="Zhang G.Q."/>
            <person name="Xu Q."/>
            <person name="Bian C."/>
            <person name="Tsai W.C."/>
            <person name="Yeh C.M."/>
            <person name="Liu K.W."/>
            <person name="Yoshida K."/>
            <person name="Zhang L.S."/>
            <person name="Chang S.B."/>
            <person name="Chen F."/>
            <person name="Shi Y."/>
            <person name="Su Y.Y."/>
            <person name="Zhang Y.Q."/>
            <person name="Chen L.J."/>
            <person name="Yin Y."/>
            <person name="Lin M."/>
            <person name="Huang H."/>
            <person name="Deng H."/>
            <person name="Wang Z.W."/>
            <person name="Zhu S.L."/>
            <person name="Zhao X."/>
            <person name="Deng C."/>
            <person name="Niu S.C."/>
            <person name="Huang J."/>
            <person name="Wang M."/>
            <person name="Liu G.H."/>
            <person name="Yang H.J."/>
            <person name="Xiao X.J."/>
            <person name="Hsiao Y.Y."/>
            <person name="Wu W.L."/>
            <person name="Chen Y.Y."/>
            <person name="Mitsuda N."/>
            <person name="Ohme-Takagi M."/>
            <person name="Luo Y.B."/>
            <person name="Van de Peer Y."/>
            <person name="Liu Z.J."/>
        </authorList>
    </citation>
    <scope>NUCLEOTIDE SEQUENCE [LARGE SCALE GENOMIC DNA]</scope>
    <source>
        <tissue evidence="2">The whole plant</tissue>
    </source>
</reference>
<feature type="transmembrane region" description="Helical" evidence="1">
    <location>
        <begin position="12"/>
        <end position="33"/>
    </location>
</feature>
<dbReference type="AlphaFoldDB" id="A0A2I0VCZ1"/>
<evidence type="ECO:0000313" key="2">
    <source>
        <dbReference type="EMBL" id="PKU61277.1"/>
    </source>
</evidence>
<accession>A0A2I0VCZ1</accession>
<keyword evidence="1" id="KW-0812">Transmembrane</keyword>
<name>A0A2I0VCZ1_9ASPA</name>
<evidence type="ECO:0000256" key="1">
    <source>
        <dbReference type="SAM" id="Phobius"/>
    </source>
</evidence>
<keyword evidence="3" id="KW-1185">Reference proteome</keyword>
<organism evidence="2 3">
    <name type="scientific">Dendrobium catenatum</name>
    <dbReference type="NCBI Taxonomy" id="906689"/>
    <lineage>
        <taxon>Eukaryota</taxon>
        <taxon>Viridiplantae</taxon>
        <taxon>Streptophyta</taxon>
        <taxon>Embryophyta</taxon>
        <taxon>Tracheophyta</taxon>
        <taxon>Spermatophyta</taxon>
        <taxon>Magnoliopsida</taxon>
        <taxon>Liliopsida</taxon>
        <taxon>Asparagales</taxon>
        <taxon>Orchidaceae</taxon>
        <taxon>Epidendroideae</taxon>
        <taxon>Malaxideae</taxon>
        <taxon>Dendrobiinae</taxon>
        <taxon>Dendrobium</taxon>
    </lineage>
</organism>
<keyword evidence="1" id="KW-0472">Membrane</keyword>
<dbReference type="EMBL" id="KZ504752">
    <property type="protein sequence ID" value="PKU61277.1"/>
    <property type="molecule type" value="Genomic_DNA"/>
</dbReference>
<reference evidence="2 3" key="2">
    <citation type="journal article" date="2017" name="Nature">
        <title>The Apostasia genome and the evolution of orchids.</title>
        <authorList>
            <person name="Zhang G.Q."/>
            <person name="Liu K.W."/>
            <person name="Li Z."/>
            <person name="Lohaus R."/>
            <person name="Hsiao Y.Y."/>
            <person name="Niu S.C."/>
            <person name="Wang J.Y."/>
            <person name="Lin Y.C."/>
            <person name="Xu Q."/>
            <person name="Chen L.J."/>
            <person name="Yoshida K."/>
            <person name="Fujiwara S."/>
            <person name="Wang Z.W."/>
            <person name="Zhang Y.Q."/>
            <person name="Mitsuda N."/>
            <person name="Wang M."/>
            <person name="Liu G.H."/>
            <person name="Pecoraro L."/>
            <person name="Huang H.X."/>
            <person name="Xiao X.J."/>
            <person name="Lin M."/>
            <person name="Wu X.Y."/>
            <person name="Wu W.L."/>
            <person name="Chen Y.Y."/>
            <person name="Chang S.B."/>
            <person name="Sakamoto S."/>
            <person name="Ohme-Takagi M."/>
            <person name="Yagi M."/>
            <person name="Zeng S.J."/>
            <person name="Shen C.Y."/>
            <person name="Yeh C.M."/>
            <person name="Luo Y.B."/>
            <person name="Tsai W.C."/>
            <person name="Van de Peer Y."/>
            <person name="Liu Z.J."/>
        </authorList>
    </citation>
    <scope>NUCLEOTIDE SEQUENCE [LARGE SCALE GENOMIC DNA]</scope>
    <source>
        <tissue evidence="2">The whole plant</tissue>
    </source>
</reference>